<dbReference type="InterPro" id="IPR043504">
    <property type="entry name" value="Peptidase_S1_PA_chymotrypsin"/>
</dbReference>
<evidence type="ECO:0000256" key="4">
    <source>
        <dbReference type="SAM" id="SignalP"/>
    </source>
</evidence>
<dbReference type="PROSITE" id="PS00134">
    <property type="entry name" value="TRYPSIN_HIS"/>
    <property type="match status" value="1"/>
</dbReference>
<feature type="domain" description="Peptidase S1" evidence="5">
    <location>
        <begin position="55"/>
        <end position="299"/>
    </location>
</feature>
<feature type="chain" id="PRO_5043751700" description="Peptidase S1 domain-containing protein" evidence="4">
    <location>
        <begin position="20"/>
        <end position="569"/>
    </location>
</feature>
<keyword evidence="3" id="KW-1133">Transmembrane helix</keyword>
<dbReference type="InterPro" id="IPR051333">
    <property type="entry name" value="CLIP_Serine_Protease"/>
</dbReference>
<dbReference type="InterPro" id="IPR018114">
    <property type="entry name" value="TRYPSIN_HIS"/>
</dbReference>
<evidence type="ECO:0000256" key="2">
    <source>
        <dbReference type="RuleBase" id="RU363034"/>
    </source>
</evidence>
<keyword evidence="2" id="KW-0378">Hydrolase</keyword>
<dbReference type="PANTHER" id="PTHR24260">
    <property type="match status" value="1"/>
</dbReference>
<keyword evidence="2" id="KW-0645">Protease</keyword>
<dbReference type="Proteomes" id="UP001497472">
    <property type="component" value="Unassembled WGS sequence"/>
</dbReference>
<proteinExistence type="predicted"/>
<dbReference type="EMBL" id="CAVLEF010000004">
    <property type="protein sequence ID" value="CAK1543137.1"/>
    <property type="molecule type" value="Genomic_DNA"/>
</dbReference>
<keyword evidence="3" id="KW-0472">Membrane</keyword>
<keyword evidence="2" id="KW-0720">Serine protease</keyword>
<sequence length="569" mass="60940">MKPFTLLVSLALCVAAVTARDVPEWNSAWNYMERFGIPEAKRIRAAEEEYLSSRITGGSPANLGEFPYQAGLISSIIGTTNQGVCGGVLLSANRVITAAHCWYDGSNQAYQLEVVLGSILLFSGGTRIISSDVVLHSDWIPILSRNDVAMIRLPQNVLFSSVLSPIALPSGSELSETFAGATVVASGFGFLGDYDDAVIRPNQFLSGVTLSVITNEECRSIPAFAVHVIESNLCTSGANAKSPCRGDSGGPLTITRNNRKILIGLVSFGMRAIKMKFVIIVAALAAYVAADVSTVVPEWNTAWNYMERFGIPEAERIRKAEERYVSSRIAGGTPAKLGEFPYQAGLISDIVGKTGRGVCGGSLLSANRVLTAAHCWYDGNNQAWRFEVILGSVLLFSGGTRMHSQDVVMHSGWFPFLIRNDIAMIRLPQNVEFSSTISTVALPSGLDIFNNFAGQAAVASGFGLTRDGLDVGIERNQSLSGVTVPVITNDECRRIFPLHVVDSNLCINGANGRSTCRGDSGGPLVVTRNNQKTLIGVTSFGLALGCTIGFPAAFVRVTSFMDFINTNLN</sequence>
<evidence type="ECO:0000313" key="6">
    <source>
        <dbReference type="EMBL" id="CAK1543137.1"/>
    </source>
</evidence>
<dbReference type="Gene3D" id="2.40.10.10">
    <property type="entry name" value="Trypsin-like serine proteases"/>
    <property type="match status" value="2"/>
</dbReference>
<dbReference type="PRINTS" id="PR00722">
    <property type="entry name" value="CHYMOTRYPSIN"/>
</dbReference>
<dbReference type="SUPFAM" id="SSF50494">
    <property type="entry name" value="Trypsin-like serine proteases"/>
    <property type="match status" value="2"/>
</dbReference>
<feature type="signal peptide" evidence="4">
    <location>
        <begin position="1"/>
        <end position="19"/>
    </location>
</feature>
<dbReference type="InterPro" id="IPR001314">
    <property type="entry name" value="Peptidase_S1A"/>
</dbReference>
<keyword evidence="3" id="KW-0812">Transmembrane</keyword>
<name>A0AAV1J260_9NEOP</name>
<feature type="domain" description="Peptidase S1" evidence="5">
    <location>
        <begin position="329"/>
        <end position="569"/>
    </location>
</feature>
<dbReference type="GO" id="GO:0006508">
    <property type="term" value="P:proteolysis"/>
    <property type="evidence" value="ECO:0007669"/>
    <property type="project" value="UniProtKB-KW"/>
</dbReference>
<dbReference type="PROSITE" id="PS50240">
    <property type="entry name" value="TRYPSIN_DOM"/>
    <property type="match status" value="2"/>
</dbReference>
<dbReference type="Pfam" id="PF00089">
    <property type="entry name" value="Trypsin"/>
    <property type="match status" value="2"/>
</dbReference>
<protein>
    <recommendedName>
        <fullName evidence="5">Peptidase S1 domain-containing protein</fullName>
    </recommendedName>
</protein>
<feature type="transmembrane region" description="Helical" evidence="3">
    <location>
        <begin position="534"/>
        <end position="555"/>
    </location>
</feature>
<keyword evidence="1" id="KW-1015">Disulfide bond</keyword>
<dbReference type="InterPro" id="IPR009003">
    <property type="entry name" value="Peptidase_S1_PA"/>
</dbReference>
<comment type="caution">
    <text evidence="6">The sequence shown here is derived from an EMBL/GenBank/DDBJ whole genome shotgun (WGS) entry which is preliminary data.</text>
</comment>
<accession>A0AAV1J260</accession>
<dbReference type="CDD" id="cd00190">
    <property type="entry name" value="Tryp_SPc"/>
    <property type="match status" value="2"/>
</dbReference>
<evidence type="ECO:0000259" key="5">
    <source>
        <dbReference type="PROSITE" id="PS50240"/>
    </source>
</evidence>
<dbReference type="PROSITE" id="PS00135">
    <property type="entry name" value="TRYPSIN_SER"/>
    <property type="match status" value="1"/>
</dbReference>
<evidence type="ECO:0000256" key="1">
    <source>
        <dbReference type="ARBA" id="ARBA00023157"/>
    </source>
</evidence>
<dbReference type="InterPro" id="IPR033116">
    <property type="entry name" value="TRYPSIN_SER"/>
</dbReference>
<dbReference type="PANTHER" id="PTHR24260:SF134">
    <property type="entry name" value="AT07769P-RELATED"/>
    <property type="match status" value="1"/>
</dbReference>
<evidence type="ECO:0000256" key="3">
    <source>
        <dbReference type="SAM" id="Phobius"/>
    </source>
</evidence>
<dbReference type="AlphaFoldDB" id="A0AAV1J260"/>
<gene>
    <name evidence="6" type="ORF">LNINA_LOCUS2972</name>
</gene>
<organism evidence="6 7">
    <name type="scientific">Leptosia nina</name>
    <dbReference type="NCBI Taxonomy" id="320188"/>
    <lineage>
        <taxon>Eukaryota</taxon>
        <taxon>Metazoa</taxon>
        <taxon>Ecdysozoa</taxon>
        <taxon>Arthropoda</taxon>
        <taxon>Hexapoda</taxon>
        <taxon>Insecta</taxon>
        <taxon>Pterygota</taxon>
        <taxon>Neoptera</taxon>
        <taxon>Endopterygota</taxon>
        <taxon>Lepidoptera</taxon>
        <taxon>Glossata</taxon>
        <taxon>Ditrysia</taxon>
        <taxon>Papilionoidea</taxon>
        <taxon>Pieridae</taxon>
        <taxon>Pierinae</taxon>
        <taxon>Leptosia</taxon>
    </lineage>
</organism>
<dbReference type="SMART" id="SM00020">
    <property type="entry name" value="Tryp_SPc"/>
    <property type="match status" value="2"/>
</dbReference>
<dbReference type="InterPro" id="IPR001254">
    <property type="entry name" value="Trypsin_dom"/>
</dbReference>
<reference evidence="6 7" key="1">
    <citation type="submission" date="2023-11" db="EMBL/GenBank/DDBJ databases">
        <authorList>
            <person name="Okamura Y."/>
        </authorList>
    </citation>
    <scope>NUCLEOTIDE SEQUENCE [LARGE SCALE GENOMIC DNA]</scope>
</reference>
<keyword evidence="4" id="KW-0732">Signal</keyword>
<evidence type="ECO:0000313" key="7">
    <source>
        <dbReference type="Proteomes" id="UP001497472"/>
    </source>
</evidence>
<keyword evidence="7" id="KW-1185">Reference proteome</keyword>
<dbReference type="GO" id="GO:0004252">
    <property type="term" value="F:serine-type endopeptidase activity"/>
    <property type="evidence" value="ECO:0007669"/>
    <property type="project" value="InterPro"/>
</dbReference>